<feature type="region of interest" description="Disordered" evidence="5">
    <location>
        <begin position="184"/>
        <end position="249"/>
    </location>
</feature>
<evidence type="ECO:0000256" key="3">
    <source>
        <dbReference type="ARBA" id="ARBA00022833"/>
    </source>
</evidence>
<dbReference type="Pfam" id="PF26102">
    <property type="entry name" value="Ig_SPL7"/>
    <property type="match status" value="1"/>
</dbReference>
<accession>A0ABC8J5L4</accession>
<evidence type="ECO:0000313" key="9">
    <source>
        <dbReference type="Proteomes" id="UP001642260"/>
    </source>
</evidence>
<keyword evidence="6" id="KW-0812">Transmembrane</keyword>
<organism evidence="8 9">
    <name type="scientific">Eruca vesicaria subsp. sativa</name>
    <name type="common">Garden rocket</name>
    <name type="synonym">Eruca sativa</name>
    <dbReference type="NCBI Taxonomy" id="29727"/>
    <lineage>
        <taxon>Eukaryota</taxon>
        <taxon>Viridiplantae</taxon>
        <taxon>Streptophyta</taxon>
        <taxon>Embryophyta</taxon>
        <taxon>Tracheophyta</taxon>
        <taxon>Spermatophyta</taxon>
        <taxon>Magnoliopsida</taxon>
        <taxon>eudicotyledons</taxon>
        <taxon>Gunneridae</taxon>
        <taxon>Pentapetalae</taxon>
        <taxon>rosids</taxon>
        <taxon>malvids</taxon>
        <taxon>Brassicales</taxon>
        <taxon>Brassicaceae</taxon>
        <taxon>Brassiceae</taxon>
        <taxon>Eruca</taxon>
    </lineage>
</organism>
<evidence type="ECO:0000313" key="8">
    <source>
        <dbReference type="EMBL" id="CAH8313646.1"/>
    </source>
</evidence>
<dbReference type="PANTHER" id="PTHR31251:SF137">
    <property type="entry name" value="SBP-TYPE DOMAIN-CONTAINING PROTEIN"/>
    <property type="match status" value="1"/>
</dbReference>
<dbReference type="PANTHER" id="PTHR31251">
    <property type="entry name" value="SQUAMOSA PROMOTER-BINDING-LIKE PROTEIN 4"/>
    <property type="match status" value="1"/>
</dbReference>
<keyword evidence="2 4" id="KW-0863">Zinc-finger</keyword>
<feature type="region of interest" description="Disordered" evidence="5">
    <location>
        <begin position="1"/>
        <end position="73"/>
    </location>
</feature>
<feature type="compositionally biased region" description="Polar residues" evidence="5">
    <location>
        <begin position="56"/>
        <end position="68"/>
    </location>
</feature>
<gene>
    <name evidence="8" type="ORF">ERUC_LOCUS6959</name>
</gene>
<name>A0ABC8J5L4_ERUVS</name>
<reference evidence="8 9" key="1">
    <citation type="submission" date="2022-03" db="EMBL/GenBank/DDBJ databases">
        <authorList>
            <person name="Macdonald S."/>
            <person name="Ahmed S."/>
            <person name="Newling K."/>
        </authorList>
    </citation>
    <scope>NUCLEOTIDE SEQUENCE [LARGE SCALE GENOMIC DNA]</scope>
</reference>
<feature type="domain" description="SBP-type" evidence="7">
    <location>
        <begin position="117"/>
        <end position="194"/>
    </location>
</feature>
<dbReference type="AlphaFoldDB" id="A0ABC8J5L4"/>
<dbReference type="SUPFAM" id="SSF103612">
    <property type="entry name" value="SBT domain"/>
    <property type="match status" value="1"/>
</dbReference>
<dbReference type="Gene3D" id="4.10.1100.10">
    <property type="entry name" value="Transcription factor, SBP-box domain"/>
    <property type="match status" value="1"/>
</dbReference>
<evidence type="ECO:0000256" key="4">
    <source>
        <dbReference type="PROSITE-ProRule" id="PRU00470"/>
    </source>
</evidence>
<proteinExistence type="predicted"/>
<keyword evidence="9" id="KW-1185">Reference proteome</keyword>
<dbReference type="Pfam" id="PF03110">
    <property type="entry name" value="SBP"/>
    <property type="match status" value="1"/>
</dbReference>
<dbReference type="PROSITE" id="PS51141">
    <property type="entry name" value="ZF_SBP"/>
    <property type="match status" value="1"/>
</dbReference>
<dbReference type="InterPro" id="IPR036893">
    <property type="entry name" value="SBP_sf"/>
</dbReference>
<dbReference type="GO" id="GO:0008270">
    <property type="term" value="F:zinc ion binding"/>
    <property type="evidence" value="ECO:0007669"/>
    <property type="project" value="UniProtKB-KW"/>
</dbReference>
<feature type="compositionally biased region" description="Basic and acidic residues" evidence="5">
    <location>
        <begin position="218"/>
        <end position="242"/>
    </location>
</feature>
<feature type="transmembrane region" description="Helical" evidence="6">
    <location>
        <begin position="737"/>
        <end position="755"/>
    </location>
</feature>
<sequence length="775" mass="86878">MSQPQPPPEMDIQPPTLLDGEDDPSSAAWDWGDLLDFAADDQLIFPPLPPPITTQSESYPSPDESGSGSDRVRKRDPRLLCSNFVQGMVPCSCPELDRKLEEAELPKRKRVRGGSGVVRCQVPGCEVDISELKGYHKRHRVCLTCASASFVVLGGEDKRYCQQCGKFHVLPDFDEGKRSCRRKLERHNNRRKRKPVDKGGVGSKQVLSQNDNSVIDVDDGKDNTSDQRMEQEASLISEDRHIPTQGSVPFPHSINADNFVPVTGSGEAQPDEGMNDTKFELSPSCGDNKSAYSTVCPTGRISFKLYDWNPAEFPRRLRHQIFQWLATMPVELEGYVRPGCTILTVFIAMPEIMWAKLSKDPVAYLDEFILKPGKMLFGRGSMTVYLNNMIFRLMKGGTTLKRADVKLESPRLQFVYPTCFEAGKPIELIVCGLNLLQPKCRFLVSFSGKYLPHNYSVVPAPDQDGKRSCNNKLYRITIVNSDPNLFGPAFVEVENESGLSNFIPLIIGDKAICSEMKLIEQKFNATLFSKEQDVTACCCSLTCRCRDFKERQSTFTGLLLDIAWSVKVPSAECTELTVNRCQIKRYNRVLNYLIQSNSPSILRNILRNLETLVKKMDPDSLVHCTCDCDVRLLHENMNLARKQQSDEDSKVNPVTSACCCESSFQDIPSRTLNFNQDPEAGLDCKERIQATSPDTGGKETDPLLNKEVVMNVSDIGDWPRKSCIQIHSAQTIRSRQTVLLLTTLVVCFAVCAVIYHPNKVTQLALAIRTRLAHKL</sequence>
<dbReference type="InterPro" id="IPR044817">
    <property type="entry name" value="SBP-like"/>
</dbReference>
<evidence type="ECO:0000256" key="5">
    <source>
        <dbReference type="SAM" id="MobiDB-lite"/>
    </source>
</evidence>
<dbReference type="EMBL" id="CAKOAT010079599">
    <property type="protein sequence ID" value="CAH8313646.1"/>
    <property type="molecule type" value="Genomic_DNA"/>
</dbReference>
<keyword evidence="3" id="KW-0862">Zinc</keyword>
<evidence type="ECO:0000259" key="7">
    <source>
        <dbReference type="PROSITE" id="PS51141"/>
    </source>
</evidence>
<keyword evidence="1" id="KW-0479">Metal-binding</keyword>
<keyword evidence="6" id="KW-1133">Transmembrane helix</keyword>
<dbReference type="Proteomes" id="UP001642260">
    <property type="component" value="Unassembled WGS sequence"/>
</dbReference>
<dbReference type="InterPro" id="IPR004333">
    <property type="entry name" value="SBP_dom"/>
</dbReference>
<comment type="caution">
    <text evidence="8">The sequence shown here is derived from an EMBL/GenBank/DDBJ whole genome shotgun (WGS) entry which is preliminary data.</text>
</comment>
<evidence type="ECO:0000256" key="6">
    <source>
        <dbReference type="SAM" id="Phobius"/>
    </source>
</evidence>
<keyword evidence="6" id="KW-0472">Membrane</keyword>
<feature type="compositionally biased region" description="Basic residues" evidence="5">
    <location>
        <begin position="184"/>
        <end position="195"/>
    </location>
</feature>
<evidence type="ECO:0000256" key="2">
    <source>
        <dbReference type="ARBA" id="ARBA00022771"/>
    </source>
</evidence>
<evidence type="ECO:0000256" key="1">
    <source>
        <dbReference type="ARBA" id="ARBA00022723"/>
    </source>
</evidence>
<protein>
    <recommendedName>
        <fullName evidence="7">SBP-type domain-containing protein</fullName>
    </recommendedName>
</protein>